<dbReference type="Pfam" id="PF02742">
    <property type="entry name" value="Fe_dep_repr_C"/>
    <property type="match status" value="1"/>
</dbReference>
<dbReference type="InterPro" id="IPR050536">
    <property type="entry name" value="DtxR_MntR_Metal-Reg"/>
</dbReference>
<evidence type="ECO:0000259" key="5">
    <source>
        <dbReference type="PROSITE" id="PS50944"/>
    </source>
</evidence>
<keyword evidence="3" id="KW-0238">DNA-binding</keyword>
<dbReference type="OrthoDB" id="9794394at2"/>
<dbReference type="EMBL" id="NHOC01000002">
    <property type="protein sequence ID" value="OUM21481.1"/>
    <property type="molecule type" value="Genomic_DNA"/>
</dbReference>
<name>A0A252F6U2_9FIRM</name>
<sequence length="123" mass="13942">MKIQESGENYLETILLLEMRNGTVRAVDIANELGYSKPSVTRAMGVLKKAGYVDQESYGTIRLTDAGRKRANEVYGRHVLIKEFLMTILSLDAVTAETDACRIEHIVSPLTVERMREVLREKR</sequence>
<accession>A0A252F6U2</accession>
<dbReference type="InterPro" id="IPR022689">
    <property type="entry name" value="Iron_dep_repressor"/>
</dbReference>
<evidence type="ECO:0000256" key="2">
    <source>
        <dbReference type="ARBA" id="ARBA00023015"/>
    </source>
</evidence>
<dbReference type="InterPro" id="IPR001367">
    <property type="entry name" value="Fe_dep_repressor"/>
</dbReference>
<dbReference type="GO" id="GO:0046914">
    <property type="term" value="F:transition metal ion binding"/>
    <property type="evidence" value="ECO:0007669"/>
    <property type="project" value="InterPro"/>
</dbReference>
<reference evidence="6 7" key="1">
    <citation type="submission" date="2017-05" db="EMBL/GenBank/DDBJ databases">
        <title>Butyricicoccus porcorum sp. nov. a butyrate-producing bacterium from the swine intestinal tract.</title>
        <authorList>
            <person name="Trachsel J."/>
            <person name="Humphrey S."/>
            <person name="Allen H.K."/>
        </authorList>
    </citation>
    <scope>NUCLEOTIDE SEQUENCE [LARGE SCALE GENOMIC DNA]</scope>
    <source>
        <strain evidence="6">BB10</strain>
    </source>
</reference>
<dbReference type="GO" id="GO:0003677">
    <property type="term" value="F:DNA binding"/>
    <property type="evidence" value="ECO:0007669"/>
    <property type="project" value="UniProtKB-KW"/>
</dbReference>
<dbReference type="PROSITE" id="PS50944">
    <property type="entry name" value="HTH_DTXR"/>
    <property type="match status" value="1"/>
</dbReference>
<evidence type="ECO:0000256" key="3">
    <source>
        <dbReference type="ARBA" id="ARBA00023125"/>
    </source>
</evidence>
<comment type="similarity">
    <text evidence="1">Belongs to the DtxR/MntR family.</text>
</comment>
<dbReference type="PANTHER" id="PTHR33238">
    <property type="entry name" value="IRON (METAL) DEPENDENT REPRESSOR, DTXR FAMILY"/>
    <property type="match status" value="1"/>
</dbReference>
<organism evidence="6 7">
    <name type="scientific">Butyricicoccus porcorum</name>
    <dbReference type="NCBI Taxonomy" id="1945634"/>
    <lineage>
        <taxon>Bacteria</taxon>
        <taxon>Bacillati</taxon>
        <taxon>Bacillota</taxon>
        <taxon>Clostridia</taxon>
        <taxon>Eubacteriales</taxon>
        <taxon>Butyricicoccaceae</taxon>
        <taxon>Butyricicoccus</taxon>
    </lineage>
</organism>
<dbReference type="GO" id="GO:0003700">
    <property type="term" value="F:DNA-binding transcription factor activity"/>
    <property type="evidence" value="ECO:0007669"/>
    <property type="project" value="InterPro"/>
</dbReference>
<evidence type="ECO:0000256" key="1">
    <source>
        <dbReference type="ARBA" id="ARBA00007871"/>
    </source>
</evidence>
<dbReference type="SUPFAM" id="SSF47979">
    <property type="entry name" value="Iron-dependent repressor protein, dimerization domain"/>
    <property type="match status" value="1"/>
</dbReference>
<dbReference type="InterPro" id="IPR036421">
    <property type="entry name" value="Fe_dep_repressor_sf"/>
</dbReference>
<evidence type="ECO:0000313" key="6">
    <source>
        <dbReference type="EMBL" id="OUM21481.1"/>
    </source>
</evidence>
<proteinExistence type="inferred from homology"/>
<gene>
    <name evidence="6" type="ORF">CBW42_02600</name>
</gene>
<dbReference type="Gene3D" id="1.10.10.10">
    <property type="entry name" value="Winged helix-like DNA-binding domain superfamily/Winged helix DNA-binding domain"/>
    <property type="match status" value="1"/>
</dbReference>
<dbReference type="RefSeq" id="WP_087017466.1">
    <property type="nucleotide sequence ID" value="NZ_CP178353.1"/>
</dbReference>
<evidence type="ECO:0000313" key="7">
    <source>
        <dbReference type="Proteomes" id="UP000194903"/>
    </source>
</evidence>
<dbReference type="Gene3D" id="1.10.60.10">
    <property type="entry name" value="Iron dependent repressor, metal binding and dimerisation domain"/>
    <property type="match status" value="1"/>
</dbReference>
<dbReference type="GO" id="GO:0046983">
    <property type="term" value="F:protein dimerization activity"/>
    <property type="evidence" value="ECO:0007669"/>
    <property type="project" value="InterPro"/>
</dbReference>
<dbReference type="AlphaFoldDB" id="A0A252F6U2"/>
<dbReference type="PANTHER" id="PTHR33238:SF7">
    <property type="entry name" value="IRON-DEPENDENT TRANSCRIPTIONAL REGULATOR"/>
    <property type="match status" value="1"/>
</dbReference>
<dbReference type="Pfam" id="PF01325">
    <property type="entry name" value="Fe_dep_repress"/>
    <property type="match status" value="1"/>
</dbReference>
<keyword evidence="2" id="KW-0805">Transcription regulation</keyword>
<comment type="caution">
    <text evidence="6">The sequence shown here is derived from an EMBL/GenBank/DDBJ whole genome shotgun (WGS) entry which is preliminary data.</text>
</comment>
<evidence type="ECO:0000256" key="4">
    <source>
        <dbReference type="ARBA" id="ARBA00023163"/>
    </source>
</evidence>
<dbReference type="InterPro" id="IPR036390">
    <property type="entry name" value="WH_DNA-bd_sf"/>
</dbReference>
<keyword evidence="7" id="KW-1185">Reference proteome</keyword>
<dbReference type="InterPro" id="IPR022687">
    <property type="entry name" value="HTH_DTXR"/>
</dbReference>
<dbReference type="SMART" id="SM00529">
    <property type="entry name" value="HTH_DTXR"/>
    <property type="match status" value="1"/>
</dbReference>
<protein>
    <submittedName>
        <fullName evidence="6">DtxR family transcriptional regulator</fullName>
    </submittedName>
</protein>
<feature type="domain" description="HTH dtxR-type" evidence="5">
    <location>
        <begin position="1"/>
        <end position="64"/>
    </location>
</feature>
<keyword evidence="4" id="KW-0804">Transcription</keyword>
<dbReference type="Proteomes" id="UP000194903">
    <property type="component" value="Unassembled WGS sequence"/>
</dbReference>
<dbReference type="SUPFAM" id="SSF46785">
    <property type="entry name" value="Winged helix' DNA-binding domain"/>
    <property type="match status" value="1"/>
</dbReference>
<dbReference type="InterPro" id="IPR036388">
    <property type="entry name" value="WH-like_DNA-bd_sf"/>
</dbReference>